<feature type="domain" description="Polysaccharide pyruvyl transferase" evidence="1">
    <location>
        <begin position="41"/>
        <end position="289"/>
    </location>
</feature>
<reference evidence="2" key="1">
    <citation type="submission" date="2021-02" db="EMBL/GenBank/DDBJ databases">
        <title>Infant gut strain persistence is associated with maternal origin, phylogeny, and functional potential including surface adhesion and iron acquisition.</title>
        <authorList>
            <person name="Lou Y.C."/>
        </authorList>
    </citation>
    <scope>NUCLEOTIDE SEQUENCE</scope>
    <source>
        <strain evidence="2">L3_108_103G1_dasL3_108_103G1_concoct_2</strain>
    </source>
</reference>
<organism evidence="2 3">
    <name type="scientific">Amedibacillus dolichus</name>
    <dbReference type="NCBI Taxonomy" id="31971"/>
    <lineage>
        <taxon>Bacteria</taxon>
        <taxon>Bacillati</taxon>
        <taxon>Bacillota</taxon>
        <taxon>Erysipelotrichia</taxon>
        <taxon>Erysipelotrichales</taxon>
        <taxon>Erysipelotrichaceae</taxon>
        <taxon>Amedibacillus</taxon>
    </lineage>
</organism>
<dbReference type="InterPro" id="IPR007345">
    <property type="entry name" value="Polysacch_pyruvyl_Trfase"/>
</dbReference>
<evidence type="ECO:0000313" key="2">
    <source>
        <dbReference type="EMBL" id="MBS4884438.1"/>
    </source>
</evidence>
<dbReference type="RefSeq" id="WP_278640342.1">
    <property type="nucleotide sequence ID" value="NZ_JAGZMZ010000015.1"/>
</dbReference>
<accession>A0A942W9I6</accession>
<protein>
    <submittedName>
        <fullName evidence="2">Polysaccharide pyruvyl transferase family protein</fullName>
    </submittedName>
</protein>
<evidence type="ECO:0000259" key="1">
    <source>
        <dbReference type="Pfam" id="PF04230"/>
    </source>
</evidence>
<comment type="caution">
    <text evidence="2">The sequence shown here is derived from an EMBL/GenBank/DDBJ whole genome shotgun (WGS) entry which is preliminary data.</text>
</comment>
<dbReference type="GO" id="GO:0016740">
    <property type="term" value="F:transferase activity"/>
    <property type="evidence" value="ECO:0007669"/>
    <property type="project" value="UniProtKB-KW"/>
</dbReference>
<evidence type="ECO:0000313" key="3">
    <source>
        <dbReference type="Proteomes" id="UP000753219"/>
    </source>
</evidence>
<proteinExistence type="predicted"/>
<keyword evidence="2" id="KW-0808">Transferase</keyword>
<sequence>MNLKNKFKKLVFRFEILFRNVENNNGSLPVLLFDTSIDSENLGDYIINDYCNQILQEIKIKPFARVATHRLQTREELENLALPSLKLVTGTNILSSKIYSQWIRPSKLKLQDNVLLMGVGWTNYNTNVSYLSKKYYQKILNKDLKHCVRDKMTKEVLNSIGIKNVLYTGCPTMWKLTPEFCKFIPIAKADNVICTVTDYSQDSVNDFLMLDILIENYDKVYFWPQGKFDLEYISNYSYKDKLIILEESLEAYDDLLNKENSLDYVGTRLHAGIRALNNRIRTLVIAVDNRAKEISSDTGLHTINREDIGTKLRKQIKNDYFTKINLPFDAIKEWKEQFNEQ</sequence>
<dbReference type="Proteomes" id="UP000753219">
    <property type="component" value="Unassembled WGS sequence"/>
</dbReference>
<dbReference type="Pfam" id="PF04230">
    <property type="entry name" value="PS_pyruv_trans"/>
    <property type="match status" value="1"/>
</dbReference>
<dbReference type="EMBL" id="JAGZMZ010000015">
    <property type="protein sequence ID" value="MBS4884438.1"/>
    <property type="molecule type" value="Genomic_DNA"/>
</dbReference>
<gene>
    <name evidence="2" type="ORF">KHZ85_06700</name>
</gene>
<dbReference type="AlphaFoldDB" id="A0A942W9I6"/>
<name>A0A942W9I6_9FIRM</name>